<feature type="non-terminal residue" evidence="4">
    <location>
        <position position="504"/>
    </location>
</feature>
<dbReference type="Gene3D" id="2.10.50.10">
    <property type="entry name" value="Tumor Necrosis Factor Receptor, subunit A, domain 2"/>
    <property type="match status" value="1"/>
</dbReference>
<dbReference type="AlphaFoldDB" id="A0A7K7TUN3"/>
<organism evidence="4 5">
    <name type="scientific">Ibidorhyncha struthersii</name>
    <dbReference type="NCBI Taxonomy" id="425643"/>
    <lineage>
        <taxon>Eukaryota</taxon>
        <taxon>Metazoa</taxon>
        <taxon>Chordata</taxon>
        <taxon>Craniata</taxon>
        <taxon>Vertebrata</taxon>
        <taxon>Euteleostomi</taxon>
        <taxon>Archelosauria</taxon>
        <taxon>Archosauria</taxon>
        <taxon>Dinosauria</taxon>
        <taxon>Saurischia</taxon>
        <taxon>Theropoda</taxon>
        <taxon>Coelurosauria</taxon>
        <taxon>Aves</taxon>
        <taxon>Neognathae</taxon>
        <taxon>Neoaves</taxon>
        <taxon>Charadriiformes</taxon>
        <taxon>Charadriidae</taxon>
        <taxon>Ibidorhyncha</taxon>
    </lineage>
</organism>
<dbReference type="PROSITE" id="PS50835">
    <property type="entry name" value="IG_LIKE"/>
    <property type="match status" value="1"/>
</dbReference>
<comment type="caution">
    <text evidence="4">The sequence shown here is derived from an EMBL/GenBank/DDBJ whole genome shotgun (WGS) entry which is preliminary data.</text>
</comment>
<dbReference type="Pfam" id="PF07699">
    <property type="entry name" value="Ephrin_rec_like"/>
    <property type="match status" value="1"/>
</dbReference>
<evidence type="ECO:0000256" key="2">
    <source>
        <dbReference type="SAM" id="Phobius"/>
    </source>
</evidence>
<dbReference type="InterPro" id="IPR011641">
    <property type="entry name" value="Tyr-kin_ephrin_A/B_rcpt-like"/>
</dbReference>
<dbReference type="GO" id="GO:0002199">
    <property type="term" value="C:zona pellucida receptor complex"/>
    <property type="evidence" value="ECO:0007669"/>
    <property type="project" value="TreeGrafter"/>
</dbReference>
<evidence type="ECO:0000256" key="1">
    <source>
        <dbReference type="SAM" id="MobiDB-lite"/>
    </source>
</evidence>
<feature type="domain" description="Ig-like" evidence="3">
    <location>
        <begin position="55"/>
        <end position="143"/>
    </location>
</feature>
<dbReference type="EMBL" id="VZSZ01003188">
    <property type="protein sequence ID" value="NXA20597.1"/>
    <property type="molecule type" value="Genomic_DNA"/>
</dbReference>
<evidence type="ECO:0000313" key="4">
    <source>
        <dbReference type="EMBL" id="NXA20597.1"/>
    </source>
</evidence>
<dbReference type="Pfam" id="PF07354">
    <property type="entry name" value="Sp38"/>
    <property type="match status" value="1"/>
</dbReference>
<dbReference type="InterPro" id="IPR048806">
    <property type="entry name" value="ZPBP1/2_N"/>
</dbReference>
<feature type="transmembrane region" description="Helical" evidence="2">
    <location>
        <begin position="380"/>
        <end position="405"/>
    </location>
</feature>
<dbReference type="InterPro" id="IPR009030">
    <property type="entry name" value="Growth_fac_rcpt_cys_sf"/>
</dbReference>
<dbReference type="InterPro" id="IPR036179">
    <property type="entry name" value="Ig-like_dom_sf"/>
</dbReference>
<dbReference type="InterPro" id="IPR013783">
    <property type="entry name" value="Ig-like_fold"/>
</dbReference>
<keyword evidence="2" id="KW-0472">Membrane</keyword>
<reference evidence="4 5" key="1">
    <citation type="submission" date="2019-09" db="EMBL/GenBank/DDBJ databases">
        <title>Bird 10,000 Genomes (B10K) Project - Family phase.</title>
        <authorList>
            <person name="Zhang G."/>
        </authorList>
    </citation>
    <scope>NUCLEOTIDE SEQUENCE [LARGE SCALE GENOMIC DNA]</scope>
    <source>
        <strain evidence="4">B10K-DU-030-25</strain>
    </source>
</reference>
<dbReference type="Proteomes" id="UP000587655">
    <property type="component" value="Unassembled WGS sequence"/>
</dbReference>
<dbReference type="GO" id="GO:0005576">
    <property type="term" value="C:extracellular region"/>
    <property type="evidence" value="ECO:0007669"/>
    <property type="project" value="InterPro"/>
</dbReference>
<dbReference type="Gene3D" id="2.60.40.10">
    <property type="entry name" value="Immunoglobulins"/>
    <property type="match status" value="1"/>
</dbReference>
<dbReference type="SMART" id="SM01411">
    <property type="entry name" value="Ephrin_rec_like"/>
    <property type="match status" value="1"/>
</dbReference>
<sequence>MVTRCSTLRSRGRMLCVPHVWPDPGGSRVLGTMRILTLVLCSCSGKPASLPWDLPAISSWEHQGGLVFIHMESSLYSLPCSPIEMEVADPTYRWVQDRAAPRLFSVTKEGHLLFQHFQAGDSGKYSCTISYMKHGVPVSQTFHYSVFGYHVLGGLDTVLLFHSKLCEDEWTKRFLWGLQDKLRQLEIEQHCKLQLTASFCVPSLNNPSDEFIVQVQLEASLFGPHWDEQCNAQDMETVTDCYRKTVQHNLGQVQLALTRFFKEHKSFHVTGADIPSINFTNEFVGFLKTKQCSGGYGQTKQLQRCLNCCIVCPPGTFSPPKNSQCFPCPVGTYSLSYGVAFCTPCKDGMTTRVPGASSVTDCVKKERTKQDVSIMHRIPVLLLLILPALLALNFLFILSSCYWFYQEYQVSSPRASKMMGSTTRMEMVTSFFRIPSQGPQADPDAGPASDTSDLDTSDLDASTSQRGDEEPTHGAPSPAMTSNLATVTDEATPVLTLEDRKDTF</sequence>
<name>A0A7K7TUN3_9CHAR</name>
<dbReference type="PANTHER" id="PTHR15443:SF5">
    <property type="entry name" value="ZONA PELLUCIDA-BINDING PROTEIN 1"/>
    <property type="match status" value="1"/>
</dbReference>
<evidence type="ECO:0000259" key="3">
    <source>
        <dbReference type="PROSITE" id="PS50835"/>
    </source>
</evidence>
<accession>A0A7K7TUN3</accession>
<feature type="non-terminal residue" evidence="4">
    <location>
        <position position="1"/>
    </location>
</feature>
<dbReference type="GO" id="GO:0001675">
    <property type="term" value="P:acrosome assembly"/>
    <property type="evidence" value="ECO:0007669"/>
    <property type="project" value="TreeGrafter"/>
</dbReference>
<gene>
    <name evidence="4" type="primary">Zpbp2_0</name>
    <name evidence="4" type="ORF">IBISTR_R04834</name>
</gene>
<proteinExistence type="predicted"/>
<dbReference type="GO" id="GO:0007339">
    <property type="term" value="P:binding of sperm to zona pellucida"/>
    <property type="evidence" value="ECO:0007669"/>
    <property type="project" value="InterPro"/>
</dbReference>
<dbReference type="InterPro" id="IPR010857">
    <property type="entry name" value="Sp38-bd"/>
</dbReference>
<dbReference type="InterPro" id="IPR007110">
    <property type="entry name" value="Ig-like_dom"/>
</dbReference>
<feature type="region of interest" description="Disordered" evidence="1">
    <location>
        <begin position="434"/>
        <end position="504"/>
    </location>
</feature>
<dbReference type="GO" id="GO:0001669">
    <property type="term" value="C:acrosomal vesicle"/>
    <property type="evidence" value="ECO:0007669"/>
    <property type="project" value="TreeGrafter"/>
</dbReference>
<dbReference type="SUPFAM" id="SSF48726">
    <property type="entry name" value="Immunoglobulin"/>
    <property type="match status" value="1"/>
</dbReference>
<protein>
    <submittedName>
        <fullName evidence="4">ZPBP2 protein</fullName>
    </submittedName>
</protein>
<keyword evidence="5" id="KW-1185">Reference proteome</keyword>
<evidence type="ECO:0000313" key="5">
    <source>
        <dbReference type="Proteomes" id="UP000587655"/>
    </source>
</evidence>
<keyword evidence="2" id="KW-0812">Transmembrane</keyword>
<dbReference type="SUPFAM" id="SSF57184">
    <property type="entry name" value="Growth factor receptor domain"/>
    <property type="match status" value="1"/>
</dbReference>
<keyword evidence="2" id="KW-1133">Transmembrane helix</keyword>
<dbReference type="PANTHER" id="PTHR15443">
    <property type="entry name" value="ZONA PELLUCIDA BINDING PROTEIN SP38"/>
    <property type="match status" value="1"/>
</dbReference>